<comment type="caution">
    <text evidence="1">The sequence shown here is derived from an EMBL/GenBank/DDBJ whole genome shotgun (WGS) entry which is preliminary data.</text>
</comment>
<dbReference type="Proteomes" id="UP000887159">
    <property type="component" value="Unassembled WGS sequence"/>
</dbReference>
<protein>
    <submittedName>
        <fullName evidence="1">Uncharacterized protein</fullName>
    </submittedName>
</protein>
<sequence>MTAHTSMCLNEVLRMLSHLVDEFLESVDIRWMEWPVRSQELIRIDNAWDTLERAITTRKFPSRTNQDQKAEGLSEWD</sequence>
<reference evidence="1" key="1">
    <citation type="submission" date="2020-08" db="EMBL/GenBank/DDBJ databases">
        <title>Multicomponent nature underlies the extraordinary mechanical properties of spider dragline silk.</title>
        <authorList>
            <person name="Kono N."/>
            <person name="Nakamura H."/>
            <person name="Mori M."/>
            <person name="Yoshida Y."/>
            <person name="Ohtoshi R."/>
            <person name="Malay A.D."/>
            <person name="Moran D.A.P."/>
            <person name="Tomita M."/>
            <person name="Numata K."/>
            <person name="Arakawa K."/>
        </authorList>
    </citation>
    <scope>NUCLEOTIDE SEQUENCE</scope>
</reference>
<gene>
    <name evidence="1" type="ORF">TNCV_1812101</name>
</gene>
<proteinExistence type="predicted"/>
<evidence type="ECO:0000313" key="2">
    <source>
        <dbReference type="Proteomes" id="UP000887159"/>
    </source>
</evidence>
<organism evidence="1 2">
    <name type="scientific">Trichonephila clavipes</name>
    <name type="common">Golden silk orbweaver</name>
    <name type="synonym">Nephila clavipes</name>
    <dbReference type="NCBI Taxonomy" id="2585209"/>
    <lineage>
        <taxon>Eukaryota</taxon>
        <taxon>Metazoa</taxon>
        <taxon>Ecdysozoa</taxon>
        <taxon>Arthropoda</taxon>
        <taxon>Chelicerata</taxon>
        <taxon>Arachnida</taxon>
        <taxon>Araneae</taxon>
        <taxon>Araneomorphae</taxon>
        <taxon>Entelegynae</taxon>
        <taxon>Araneoidea</taxon>
        <taxon>Nephilidae</taxon>
        <taxon>Trichonephila</taxon>
    </lineage>
</organism>
<dbReference type="Gene3D" id="3.30.420.10">
    <property type="entry name" value="Ribonuclease H-like superfamily/Ribonuclease H"/>
    <property type="match status" value="1"/>
</dbReference>
<dbReference type="AlphaFoldDB" id="A0A8X6W7C7"/>
<dbReference type="GO" id="GO:0003676">
    <property type="term" value="F:nucleic acid binding"/>
    <property type="evidence" value="ECO:0007669"/>
    <property type="project" value="InterPro"/>
</dbReference>
<evidence type="ECO:0000313" key="1">
    <source>
        <dbReference type="EMBL" id="GFY29630.1"/>
    </source>
</evidence>
<dbReference type="EMBL" id="BMAU01021389">
    <property type="protein sequence ID" value="GFY29630.1"/>
    <property type="molecule type" value="Genomic_DNA"/>
</dbReference>
<dbReference type="InterPro" id="IPR036397">
    <property type="entry name" value="RNaseH_sf"/>
</dbReference>
<keyword evidence="2" id="KW-1185">Reference proteome</keyword>
<accession>A0A8X6W7C7</accession>
<name>A0A8X6W7C7_TRICX</name>